<dbReference type="NCBIfam" id="TIGR00492">
    <property type="entry name" value="alr"/>
    <property type="match status" value="1"/>
</dbReference>
<dbReference type="InterPro" id="IPR000821">
    <property type="entry name" value="Ala_racemase"/>
</dbReference>
<feature type="binding site" evidence="5 7">
    <location>
        <position position="303"/>
    </location>
    <ligand>
        <name>substrate</name>
    </ligand>
</feature>
<comment type="caution">
    <text evidence="9">The sequence shown here is derived from an EMBL/GenBank/DDBJ whole genome shotgun (WGS) entry which is preliminary data.</text>
</comment>
<comment type="cofactor">
    <cofactor evidence="2 5 6">
        <name>pyridoxal 5'-phosphate</name>
        <dbReference type="ChEBI" id="CHEBI:597326"/>
    </cofactor>
</comment>
<evidence type="ECO:0000259" key="8">
    <source>
        <dbReference type="SMART" id="SM01005"/>
    </source>
</evidence>
<dbReference type="InterPro" id="IPR009006">
    <property type="entry name" value="Ala_racemase/Decarboxylase_C"/>
</dbReference>
<feature type="binding site" evidence="5 7">
    <location>
        <position position="130"/>
    </location>
    <ligand>
        <name>substrate</name>
    </ligand>
</feature>
<comment type="function">
    <text evidence="5">Catalyzes the interconversion of L-alanine and D-alanine. May also act on other amino acids.</text>
</comment>
<evidence type="ECO:0000256" key="7">
    <source>
        <dbReference type="PIRSR" id="PIRSR600821-52"/>
    </source>
</evidence>
<gene>
    <name evidence="9" type="primary">alr</name>
    <name evidence="9" type="ORF">H0A36_20710</name>
</gene>
<comment type="pathway">
    <text evidence="5">Amino-acid biosynthesis; D-alanine biosynthesis; D-alanine from L-alanine: step 1/1.</text>
</comment>
<evidence type="ECO:0000313" key="10">
    <source>
        <dbReference type="Proteomes" id="UP000569732"/>
    </source>
</evidence>
<dbReference type="AlphaFoldDB" id="A0A853I9J8"/>
<evidence type="ECO:0000256" key="5">
    <source>
        <dbReference type="HAMAP-Rule" id="MF_01201"/>
    </source>
</evidence>
<proteinExistence type="inferred from homology"/>
<dbReference type="HAMAP" id="MF_01201">
    <property type="entry name" value="Ala_racemase"/>
    <property type="match status" value="1"/>
</dbReference>
<dbReference type="InterPro" id="IPR020622">
    <property type="entry name" value="Ala_racemase_pyridoxalP-BS"/>
</dbReference>
<accession>A0A853I9J8</accession>
<dbReference type="UniPathway" id="UPA00042">
    <property type="reaction ID" value="UER00497"/>
</dbReference>
<dbReference type="PRINTS" id="PR00992">
    <property type="entry name" value="ALARACEMASE"/>
</dbReference>
<dbReference type="SUPFAM" id="SSF50621">
    <property type="entry name" value="Alanine racemase C-terminal domain-like"/>
    <property type="match status" value="1"/>
</dbReference>
<dbReference type="GO" id="GO:0030632">
    <property type="term" value="P:D-alanine biosynthetic process"/>
    <property type="evidence" value="ECO:0007669"/>
    <property type="project" value="UniProtKB-UniRule"/>
</dbReference>
<dbReference type="GO" id="GO:0008784">
    <property type="term" value="F:alanine racemase activity"/>
    <property type="evidence" value="ECO:0007669"/>
    <property type="project" value="UniProtKB-UniRule"/>
</dbReference>
<evidence type="ECO:0000256" key="3">
    <source>
        <dbReference type="ARBA" id="ARBA00022898"/>
    </source>
</evidence>
<dbReference type="GO" id="GO:0030170">
    <property type="term" value="F:pyridoxal phosphate binding"/>
    <property type="evidence" value="ECO:0007669"/>
    <property type="project" value="UniProtKB-UniRule"/>
</dbReference>
<dbReference type="Pfam" id="PF00842">
    <property type="entry name" value="Ala_racemase_C"/>
    <property type="match status" value="1"/>
</dbReference>
<dbReference type="Proteomes" id="UP000569732">
    <property type="component" value="Unassembled WGS sequence"/>
</dbReference>
<evidence type="ECO:0000256" key="1">
    <source>
        <dbReference type="ARBA" id="ARBA00000316"/>
    </source>
</evidence>
<comment type="catalytic activity">
    <reaction evidence="1 5">
        <text>L-alanine = D-alanine</text>
        <dbReference type="Rhea" id="RHEA:20249"/>
        <dbReference type="ChEBI" id="CHEBI:57416"/>
        <dbReference type="ChEBI" id="CHEBI:57972"/>
        <dbReference type="EC" id="5.1.1.1"/>
    </reaction>
</comment>
<organism evidence="9 10">
    <name type="scientific">Spartinivicinus marinus</name>
    <dbReference type="NCBI Taxonomy" id="2994442"/>
    <lineage>
        <taxon>Bacteria</taxon>
        <taxon>Pseudomonadati</taxon>
        <taxon>Pseudomonadota</taxon>
        <taxon>Gammaproteobacteria</taxon>
        <taxon>Oceanospirillales</taxon>
        <taxon>Zooshikellaceae</taxon>
        <taxon>Spartinivicinus</taxon>
    </lineage>
</organism>
<dbReference type="InterPro" id="IPR029066">
    <property type="entry name" value="PLP-binding_barrel"/>
</dbReference>
<feature type="active site" description="Proton acceptor; specific for D-alanine" evidence="5">
    <location>
        <position position="34"/>
    </location>
</feature>
<dbReference type="Pfam" id="PF01168">
    <property type="entry name" value="Ala_racemase_N"/>
    <property type="match status" value="1"/>
</dbReference>
<keyword evidence="3 5" id="KW-0663">Pyridoxal phosphate</keyword>
<name>A0A853I9J8_9GAMM</name>
<evidence type="ECO:0000313" key="9">
    <source>
        <dbReference type="EMBL" id="NYZ68442.1"/>
    </source>
</evidence>
<comment type="similarity">
    <text evidence="5">Belongs to the alanine racemase family.</text>
</comment>
<dbReference type="SUPFAM" id="SSF51419">
    <property type="entry name" value="PLP-binding barrel"/>
    <property type="match status" value="1"/>
</dbReference>
<feature type="modified residue" description="N6-(pyridoxal phosphate)lysine" evidence="5 6">
    <location>
        <position position="34"/>
    </location>
</feature>
<dbReference type="RefSeq" id="WP_180570456.1">
    <property type="nucleotide sequence ID" value="NZ_JACCKB010000042.1"/>
</dbReference>
<dbReference type="EC" id="5.1.1.1" evidence="5"/>
<dbReference type="InterPro" id="IPR011079">
    <property type="entry name" value="Ala_racemase_C"/>
</dbReference>
<dbReference type="SMART" id="SM01005">
    <property type="entry name" value="Ala_racemase_C"/>
    <property type="match status" value="1"/>
</dbReference>
<keyword evidence="10" id="KW-1185">Reference proteome</keyword>
<feature type="domain" description="Alanine racemase C-terminal" evidence="8">
    <location>
        <begin position="234"/>
        <end position="360"/>
    </location>
</feature>
<feature type="active site" description="Proton acceptor; specific for L-alanine" evidence="5">
    <location>
        <position position="255"/>
    </location>
</feature>
<dbReference type="Gene3D" id="2.40.37.10">
    <property type="entry name" value="Lyase, Ornithine Decarboxylase, Chain A, domain 1"/>
    <property type="match status" value="1"/>
</dbReference>
<sequence length="366" mass="39869">MSRPTKAVVNLSAIRHNYQLAKQLTKQPALAVIKADAYGHGATAVALALQDIADGFAVACIEEALQLRRVGISQPVLLLEGFFTQDELAVIAEQQFACVVHNQWQLQALLAEPLSKPINVWLKFDSGMHRLGLSANDYLTAYQQLLHSPNVQQVICMTHLASADELTDPMTHDQLARFKQLVQPLNASVSVANSAAVLGWPETYLGWVRPGIMLYGASPFVKKQPDSATALQTAMTLQSSLIAIKTIKKGDTVGYGATYQAPETMYMGVVAIGYGDGYPRHARSGTPLLVNGVRCPLIGRVSMDMLAVDLRPVATNVQLNDPVVLWGGGELPAHEVAEWADTIAYELFTGITRRIKVEYMTNMSDL</sequence>
<dbReference type="EMBL" id="JACCKB010000042">
    <property type="protein sequence ID" value="NYZ68442.1"/>
    <property type="molecule type" value="Genomic_DNA"/>
</dbReference>
<dbReference type="InterPro" id="IPR001608">
    <property type="entry name" value="Ala_racemase_N"/>
</dbReference>
<evidence type="ECO:0000256" key="2">
    <source>
        <dbReference type="ARBA" id="ARBA00001933"/>
    </source>
</evidence>
<dbReference type="Gene3D" id="3.20.20.10">
    <property type="entry name" value="Alanine racemase"/>
    <property type="match status" value="1"/>
</dbReference>
<dbReference type="FunFam" id="3.20.20.10:FF:000002">
    <property type="entry name" value="Alanine racemase"/>
    <property type="match status" value="1"/>
</dbReference>
<dbReference type="PANTHER" id="PTHR30511">
    <property type="entry name" value="ALANINE RACEMASE"/>
    <property type="match status" value="1"/>
</dbReference>
<evidence type="ECO:0000256" key="6">
    <source>
        <dbReference type="PIRSR" id="PIRSR600821-50"/>
    </source>
</evidence>
<reference evidence="9 10" key="1">
    <citation type="submission" date="2020-07" db="EMBL/GenBank/DDBJ databases">
        <title>Endozoicomonas sp. nov., isolated from sediment.</title>
        <authorList>
            <person name="Gu T."/>
        </authorList>
    </citation>
    <scope>NUCLEOTIDE SEQUENCE [LARGE SCALE GENOMIC DNA]</scope>
    <source>
        <strain evidence="9 10">SM1973</strain>
    </source>
</reference>
<protein>
    <recommendedName>
        <fullName evidence="5">Alanine racemase</fullName>
        <ecNumber evidence="5">5.1.1.1</ecNumber>
    </recommendedName>
</protein>
<dbReference type="CDD" id="cd06827">
    <property type="entry name" value="PLPDE_III_AR_proteobact"/>
    <property type="match status" value="1"/>
</dbReference>
<evidence type="ECO:0000256" key="4">
    <source>
        <dbReference type="ARBA" id="ARBA00023235"/>
    </source>
</evidence>
<keyword evidence="4 5" id="KW-0413">Isomerase</keyword>
<dbReference type="PANTHER" id="PTHR30511:SF0">
    <property type="entry name" value="ALANINE RACEMASE, CATABOLIC-RELATED"/>
    <property type="match status" value="1"/>
</dbReference>
<dbReference type="GO" id="GO:0005829">
    <property type="term" value="C:cytosol"/>
    <property type="evidence" value="ECO:0007669"/>
    <property type="project" value="TreeGrafter"/>
</dbReference>
<dbReference type="PROSITE" id="PS00395">
    <property type="entry name" value="ALANINE_RACEMASE"/>
    <property type="match status" value="1"/>
</dbReference>